<dbReference type="InParanoid" id="G0EG65"/>
<protein>
    <submittedName>
        <fullName evidence="1">Uncharacterized protein</fullName>
    </submittedName>
</protein>
<dbReference type="RefSeq" id="WP_014025990.1">
    <property type="nucleotide sequence ID" value="NC_015931.1"/>
</dbReference>
<name>G0EG65_PYRF1</name>
<dbReference type="EMBL" id="CP002838">
    <property type="protein sequence ID" value="AEM38313.1"/>
    <property type="molecule type" value="Genomic_DNA"/>
</dbReference>
<organism evidence="1 2">
    <name type="scientific">Pyrolobus fumarii (strain DSM 11204 / 1A)</name>
    <dbReference type="NCBI Taxonomy" id="694429"/>
    <lineage>
        <taxon>Archaea</taxon>
        <taxon>Thermoproteota</taxon>
        <taxon>Thermoprotei</taxon>
        <taxon>Desulfurococcales</taxon>
        <taxon>Pyrodictiaceae</taxon>
        <taxon>Pyrolobus</taxon>
    </lineage>
</organism>
<evidence type="ECO:0000313" key="2">
    <source>
        <dbReference type="Proteomes" id="UP000001037"/>
    </source>
</evidence>
<reference evidence="1 2" key="1">
    <citation type="journal article" date="2011" name="Stand. Genomic Sci.">
        <title>Complete genome sequence of the hyperthermophilic chemolithoautotroph Pyrolobus fumarii type strain (1A).</title>
        <authorList>
            <person name="Anderson I."/>
            <person name="Goker M."/>
            <person name="Nolan M."/>
            <person name="Lucas S."/>
            <person name="Hammon N."/>
            <person name="Deshpande S."/>
            <person name="Cheng J.F."/>
            <person name="Tapia R."/>
            <person name="Han C."/>
            <person name="Goodwin L."/>
            <person name="Pitluck S."/>
            <person name="Huntemann M."/>
            <person name="Liolios K."/>
            <person name="Ivanova N."/>
            <person name="Pagani I."/>
            <person name="Mavromatis K."/>
            <person name="Ovchinikova G."/>
            <person name="Pati A."/>
            <person name="Chen A."/>
            <person name="Palaniappan K."/>
            <person name="Land M."/>
            <person name="Hauser L."/>
            <person name="Brambilla E.M."/>
            <person name="Huber H."/>
            <person name="Yasawong M."/>
            <person name="Rohde M."/>
            <person name="Spring S."/>
            <person name="Abt B."/>
            <person name="Sikorski J."/>
            <person name="Wirth R."/>
            <person name="Detter J.C."/>
            <person name="Woyke T."/>
            <person name="Bristow J."/>
            <person name="Eisen J.A."/>
            <person name="Markowitz V."/>
            <person name="Hugenholtz P."/>
            <person name="Kyrpides N.C."/>
            <person name="Klenk H.P."/>
            <person name="Lapidus A."/>
        </authorList>
    </citation>
    <scope>NUCLEOTIDE SEQUENCE [LARGE SCALE GENOMIC DNA]</scope>
    <source>
        <strain evidence="2">DSM 11204 / 1A</strain>
    </source>
</reference>
<dbReference type="AlphaFoldDB" id="G0EG65"/>
<dbReference type="HOGENOM" id="CLU_2839506_0_0_2"/>
<accession>G0EG65</accession>
<dbReference type="GeneID" id="11140089"/>
<sequence>MSSERYTTSWTARKPSYEKLTKHLEPATPARPHTARRALETLNVKQDTHVIVGRLSNLLVGFYYQ</sequence>
<proteinExistence type="predicted"/>
<gene>
    <name evidence="1" type="ordered locus">Pyrfu_0442</name>
</gene>
<dbReference type="Proteomes" id="UP000001037">
    <property type="component" value="Chromosome"/>
</dbReference>
<dbReference type="KEGG" id="pfm:Pyrfu_0442"/>
<keyword evidence="2" id="KW-1185">Reference proteome</keyword>
<evidence type="ECO:0000313" key="1">
    <source>
        <dbReference type="EMBL" id="AEM38313.1"/>
    </source>
</evidence>